<dbReference type="EMBL" id="RRCN01000001">
    <property type="protein sequence ID" value="RRJ64758.1"/>
    <property type="molecule type" value="Genomic_DNA"/>
</dbReference>
<dbReference type="InterPro" id="IPR050189">
    <property type="entry name" value="MFS_Efflux_Transporters"/>
</dbReference>
<sequence>MNRLKLAIYVLTIGVFLTATSELIVSGIIGTISEDLGVSLALAGQLVTVYSLSFAIGTPVIISLTSWQDRKRMLLASLAVFIAGCLAAWMSPNMAVLMISRVILGVSSGVFLVVVFGAAAKIVPPDKIGSAIGTVVLGFSSAMILGIPIGMAIAEWLNWRAIFLILALLSIGVAYLIYKLAPAMEGDAAVPFFRQFKVLGSAVIVSGLMITLFRESGNNLLFTYVIPFMQNIFALPSSYSSFVMLLLGIVGAVGSRLGGYCIDRWGASRVLLAGLVIHAVTISILPLWAGRTIPGIVFLSLMVLSMFAAGTAIQSYFIARAPQSSNLVLSINTSITHLGLALGAGGGGLVLESTGTLYFHPWLGGLLIGSGLVAAAVSIAWGRKKSRVELLLN</sequence>
<feature type="transmembrane region" description="Helical" evidence="7">
    <location>
        <begin position="7"/>
        <end position="32"/>
    </location>
</feature>
<dbReference type="InterPro" id="IPR036259">
    <property type="entry name" value="MFS_trans_sf"/>
</dbReference>
<dbReference type="SUPFAM" id="SSF103473">
    <property type="entry name" value="MFS general substrate transporter"/>
    <property type="match status" value="1"/>
</dbReference>
<accession>A0A3P3U591</accession>
<feature type="transmembrane region" description="Helical" evidence="7">
    <location>
        <begin position="74"/>
        <end position="92"/>
    </location>
</feature>
<feature type="transmembrane region" description="Helical" evidence="7">
    <location>
        <begin position="295"/>
        <end position="319"/>
    </location>
</feature>
<dbReference type="CDD" id="cd17324">
    <property type="entry name" value="MFS_NepI_like"/>
    <property type="match status" value="1"/>
</dbReference>
<evidence type="ECO:0000313" key="9">
    <source>
        <dbReference type="EMBL" id="RRJ64758.1"/>
    </source>
</evidence>
<feature type="transmembrane region" description="Helical" evidence="7">
    <location>
        <begin position="159"/>
        <end position="178"/>
    </location>
</feature>
<dbReference type="InterPro" id="IPR020846">
    <property type="entry name" value="MFS_dom"/>
</dbReference>
<dbReference type="Gene3D" id="1.20.1250.20">
    <property type="entry name" value="MFS general substrate transporter like domains"/>
    <property type="match status" value="2"/>
</dbReference>
<organism evidence="9 10">
    <name type="scientific">Paenibacillus oralis</name>
    <dbReference type="NCBI Taxonomy" id="2490856"/>
    <lineage>
        <taxon>Bacteria</taxon>
        <taxon>Bacillati</taxon>
        <taxon>Bacillota</taxon>
        <taxon>Bacilli</taxon>
        <taxon>Bacillales</taxon>
        <taxon>Paenibacillaceae</taxon>
        <taxon>Paenibacillus</taxon>
    </lineage>
</organism>
<feature type="transmembrane region" description="Helical" evidence="7">
    <location>
        <begin position="237"/>
        <end position="258"/>
    </location>
</feature>
<evidence type="ECO:0000256" key="4">
    <source>
        <dbReference type="ARBA" id="ARBA00022692"/>
    </source>
</evidence>
<keyword evidence="4 7" id="KW-0812">Transmembrane</keyword>
<evidence type="ECO:0000256" key="7">
    <source>
        <dbReference type="SAM" id="Phobius"/>
    </source>
</evidence>
<keyword evidence="2" id="KW-0813">Transport</keyword>
<feature type="transmembrane region" description="Helical" evidence="7">
    <location>
        <begin position="270"/>
        <end position="289"/>
    </location>
</feature>
<feature type="transmembrane region" description="Helical" evidence="7">
    <location>
        <begin position="326"/>
        <end position="350"/>
    </location>
</feature>
<proteinExistence type="predicted"/>
<keyword evidence="6 7" id="KW-0472">Membrane</keyword>
<protein>
    <submittedName>
        <fullName evidence="9">MFS transporter</fullName>
    </submittedName>
</protein>
<dbReference type="RefSeq" id="WP_128632560.1">
    <property type="nucleotide sequence ID" value="NZ_RRCN01000001.1"/>
</dbReference>
<keyword evidence="5 7" id="KW-1133">Transmembrane helix</keyword>
<keyword evidence="10" id="KW-1185">Reference proteome</keyword>
<feature type="transmembrane region" description="Helical" evidence="7">
    <location>
        <begin position="38"/>
        <end position="62"/>
    </location>
</feature>
<keyword evidence="3" id="KW-1003">Cell membrane</keyword>
<evidence type="ECO:0000256" key="3">
    <source>
        <dbReference type="ARBA" id="ARBA00022475"/>
    </source>
</evidence>
<evidence type="ECO:0000256" key="5">
    <source>
        <dbReference type="ARBA" id="ARBA00022989"/>
    </source>
</evidence>
<comment type="caution">
    <text evidence="9">The sequence shown here is derived from an EMBL/GenBank/DDBJ whole genome shotgun (WGS) entry which is preliminary data.</text>
</comment>
<evidence type="ECO:0000256" key="1">
    <source>
        <dbReference type="ARBA" id="ARBA00004651"/>
    </source>
</evidence>
<evidence type="ECO:0000259" key="8">
    <source>
        <dbReference type="PROSITE" id="PS50850"/>
    </source>
</evidence>
<reference evidence="9 10" key="1">
    <citation type="submission" date="2018-11" db="EMBL/GenBank/DDBJ databases">
        <title>Genome sequencing of Paenibacillus sp. KCOM 3021 (= ChDC PVNT-B20).</title>
        <authorList>
            <person name="Kook J.-K."/>
            <person name="Park S.-N."/>
            <person name="Lim Y.K."/>
        </authorList>
    </citation>
    <scope>NUCLEOTIDE SEQUENCE [LARGE SCALE GENOMIC DNA]</scope>
    <source>
        <strain evidence="9 10">KCOM 3021</strain>
    </source>
</reference>
<dbReference type="GO" id="GO:0022857">
    <property type="term" value="F:transmembrane transporter activity"/>
    <property type="evidence" value="ECO:0007669"/>
    <property type="project" value="InterPro"/>
</dbReference>
<dbReference type="PANTHER" id="PTHR43124:SF10">
    <property type="entry name" value="PURINE EFFLUX PUMP PBUE"/>
    <property type="match status" value="1"/>
</dbReference>
<dbReference type="OrthoDB" id="2727100at2"/>
<feature type="transmembrane region" description="Helical" evidence="7">
    <location>
        <begin position="131"/>
        <end position="153"/>
    </location>
</feature>
<evidence type="ECO:0000256" key="2">
    <source>
        <dbReference type="ARBA" id="ARBA00022448"/>
    </source>
</evidence>
<evidence type="ECO:0000256" key="6">
    <source>
        <dbReference type="ARBA" id="ARBA00023136"/>
    </source>
</evidence>
<dbReference type="Proteomes" id="UP000267017">
    <property type="component" value="Unassembled WGS sequence"/>
</dbReference>
<gene>
    <name evidence="9" type="ORF">EHV15_18885</name>
</gene>
<dbReference type="GO" id="GO:0005886">
    <property type="term" value="C:plasma membrane"/>
    <property type="evidence" value="ECO:0007669"/>
    <property type="project" value="UniProtKB-SubCell"/>
</dbReference>
<feature type="transmembrane region" description="Helical" evidence="7">
    <location>
        <begin position="198"/>
        <end position="217"/>
    </location>
</feature>
<dbReference type="PROSITE" id="PS50850">
    <property type="entry name" value="MFS"/>
    <property type="match status" value="1"/>
</dbReference>
<feature type="domain" description="Major facilitator superfamily (MFS) profile" evidence="8">
    <location>
        <begin position="7"/>
        <end position="387"/>
    </location>
</feature>
<dbReference type="AlphaFoldDB" id="A0A3P3U591"/>
<name>A0A3P3U591_9BACL</name>
<feature type="transmembrane region" description="Helical" evidence="7">
    <location>
        <begin position="362"/>
        <end position="382"/>
    </location>
</feature>
<dbReference type="Pfam" id="PF07690">
    <property type="entry name" value="MFS_1"/>
    <property type="match status" value="1"/>
</dbReference>
<evidence type="ECO:0000313" key="10">
    <source>
        <dbReference type="Proteomes" id="UP000267017"/>
    </source>
</evidence>
<dbReference type="PANTHER" id="PTHR43124">
    <property type="entry name" value="PURINE EFFLUX PUMP PBUE"/>
    <property type="match status" value="1"/>
</dbReference>
<comment type="subcellular location">
    <subcellularLocation>
        <location evidence="1">Cell membrane</location>
        <topology evidence="1">Multi-pass membrane protein</topology>
    </subcellularLocation>
</comment>
<dbReference type="InterPro" id="IPR011701">
    <property type="entry name" value="MFS"/>
</dbReference>
<feature type="transmembrane region" description="Helical" evidence="7">
    <location>
        <begin position="98"/>
        <end position="119"/>
    </location>
</feature>